<accession>A0A0K0DFK3</accession>
<protein>
    <submittedName>
        <fullName evidence="3">Protein quiver</fullName>
    </submittedName>
</protein>
<keyword evidence="1" id="KW-0732">Signal</keyword>
<sequence>MAHLSGLHQIAGAQFIVSVWSLSCYICGDNNLEEFGECSTQFQYDCQSYALRFPRDENIYCRTTRHKAPNNTYTVMKECISEQDHYRTFPGKGYTIEEECDLAEVKGEEVYFGSHPLLLRNGILLASSFRLRVR</sequence>
<dbReference type="AlphaFoldDB" id="A0A0K0DFK3"/>
<evidence type="ECO:0000256" key="1">
    <source>
        <dbReference type="SAM" id="SignalP"/>
    </source>
</evidence>
<reference evidence="3" key="2">
    <citation type="submission" date="2017-02" db="UniProtKB">
        <authorList>
            <consortium name="WormBaseParasite"/>
        </authorList>
    </citation>
    <scope>IDENTIFICATION</scope>
</reference>
<feature type="signal peptide" evidence="1">
    <location>
        <begin position="1"/>
        <end position="21"/>
    </location>
</feature>
<proteinExistence type="predicted"/>
<keyword evidence="2" id="KW-1185">Reference proteome</keyword>
<evidence type="ECO:0000313" key="2">
    <source>
        <dbReference type="Proteomes" id="UP000035642"/>
    </source>
</evidence>
<dbReference type="WBParaSite" id="ACAC_0000975001-mRNA-1">
    <property type="protein sequence ID" value="ACAC_0000975001-mRNA-1"/>
    <property type="gene ID" value="ACAC_0000975001"/>
</dbReference>
<feature type="chain" id="PRO_5005326758" evidence="1">
    <location>
        <begin position="22"/>
        <end position="134"/>
    </location>
</feature>
<dbReference type="Proteomes" id="UP000035642">
    <property type="component" value="Unassembled WGS sequence"/>
</dbReference>
<name>A0A0K0DFK3_ANGCA</name>
<organism evidence="2 3">
    <name type="scientific">Angiostrongylus cantonensis</name>
    <name type="common">Rat lungworm</name>
    <dbReference type="NCBI Taxonomy" id="6313"/>
    <lineage>
        <taxon>Eukaryota</taxon>
        <taxon>Metazoa</taxon>
        <taxon>Ecdysozoa</taxon>
        <taxon>Nematoda</taxon>
        <taxon>Chromadorea</taxon>
        <taxon>Rhabditida</taxon>
        <taxon>Rhabditina</taxon>
        <taxon>Rhabditomorpha</taxon>
        <taxon>Strongyloidea</taxon>
        <taxon>Metastrongylidae</taxon>
        <taxon>Angiostrongylus</taxon>
    </lineage>
</organism>
<evidence type="ECO:0000313" key="3">
    <source>
        <dbReference type="WBParaSite" id="ACAC_0000975001-mRNA-1"/>
    </source>
</evidence>
<reference evidence="2" key="1">
    <citation type="submission" date="2012-09" db="EMBL/GenBank/DDBJ databases">
        <authorList>
            <person name="Martin A.A."/>
        </authorList>
    </citation>
    <scope>NUCLEOTIDE SEQUENCE</scope>
</reference>